<protein>
    <submittedName>
        <fullName evidence="2">SocA family protein</fullName>
    </submittedName>
</protein>
<sequence>MMSTQTSAGAVKAAQAFSFFIHSAREDHRSVDGETYLKLIKLLWAADRLSLRHCGQTVSEDRYSAMRYGPVASEAYSLVGACKPGAPAPTTWCSSEDSEWWRDHFEAGVSELQLIRDPGDDHLSCADTMMLEKAYAAFRTTPRFVMADDISHRYPEWTRAFTRGNPRTSSVDIDMEDFFADPDDGKFDYFHVDADTLNAAREFYRERQEMAVALGFTR</sequence>
<proteinExistence type="predicted"/>
<evidence type="ECO:0000313" key="3">
    <source>
        <dbReference type="Proteomes" id="UP001139336"/>
    </source>
</evidence>
<feature type="domain" description="Antitoxin SocA-like Panacea" evidence="1">
    <location>
        <begin position="39"/>
        <end position="157"/>
    </location>
</feature>
<reference evidence="2" key="1">
    <citation type="submission" date="2022-01" db="EMBL/GenBank/DDBJ databases">
        <title>Corynebacterium sp. nov isolated from isolated from the feces of the greater white-fronted geese (Anser albifrons) at Poyang Lake, PR China.</title>
        <authorList>
            <person name="Liu Q."/>
        </authorList>
    </citation>
    <scope>NUCLEOTIDE SEQUENCE</scope>
    <source>
        <strain evidence="2">JCM 32435</strain>
    </source>
</reference>
<name>A0A9X1TZP1_9CORY</name>
<dbReference type="EMBL" id="JAKGSI010000001">
    <property type="protein sequence ID" value="MCF4005583.1"/>
    <property type="molecule type" value="Genomic_DNA"/>
</dbReference>
<dbReference type="RefSeq" id="WP_236117397.1">
    <property type="nucleotide sequence ID" value="NZ_JAKGSI010000001.1"/>
</dbReference>
<comment type="caution">
    <text evidence="2">The sequence shown here is derived from an EMBL/GenBank/DDBJ whole genome shotgun (WGS) entry which is preliminary data.</text>
</comment>
<keyword evidence="3" id="KW-1185">Reference proteome</keyword>
<dbReference type="Pfam" id="PF13274">
    <property type="entry name" value="SocA_Panacea"/>
    <property type="match status" value="1"/>
</dbReference>
<dbReference type="Proteomes" id="UP001139336">
    <property type="component" value="Unassembled WGS sequence"/>
</dbReference>
<accession>A0A9X1TZP1</accession>
<gene>
    <name evidence="2" type="ORF">L1O03_00075</name>
</gene>
<dbReference type="AlphaFoldDB" id="A0A9X1TZP1"/>
<dbReference type="InterPro" id="IPR025272">
    <property type="entry name" value="SocA_Panacea"/>
</dbReference>
<evidence type="ECO:0000313" key="2">
    <source>
        <dbReference type="EMBL" id="MCF4005583.1"/>
    </source>
</evidence>
<organism evidence="2 3">
    <name type="scientific">Corynebacterium uropygiale</name>
    <dbReference type="NCBI Taxonomy" id="1775911"/>
    <lineage>
        <taxon>Bacteria</taxon>
        <taxon>Bacillati</taxon>
        <taxon>Actinomycetota</taxon>
        <taxon>Actinomycetes</taxon>
        <taxon>Mycobacteriales</taxon>
        <taxon>Corynebacteriaceae</taxon>
        <taxon>Corynebacterium</taxon>
    </lineage>
</organism>
<evidence type="ECO:0000259" key="1">
    <source>
        <dbReference type="Pfam" id="PF13274"/>
    </source>
</evidence>